<name>A0AA35WGK3_GEOBA</name>
<evidence type="ECO:0000259" key="3">
    <source>
        <dbReference type="PROSITE" id="PS50853"/>
    </source>
</evidence>
<evidence type="ECO:0000313" key="5">
    <source>
        <dbReference type="Proteomes" id="UP001174909"/>
    </source>
</evidence>
<gene>
    <name evidence="4" type="ORF">GBAR_LOCUS11852</name>
</gene>
<keyword evidence="1" id="KW-0812">Transmembrane</keyword>
<sequence length="568" mass="61032">MSNNSYIYYQDIGDGRYALKCVTDSVNCCNNSTVGGWRDESGRPVYQGADGTTCLYVTRGDGVISLHHKRGCSDHTSGLWRCDIPDSSGEMQSLYAYIGYKKDTNPPGQLNSSVSMNFTLHTELRASVPEFTISCRTHGGPATTVQWTVNGVPVQEDRYHETSQLILDTSLNSVYDNRLRVRGRRNGTYYCTISNNIRDYIPEASITEVSGSKRIAVAREPGNLTAVISESNSTHVNITVSWESPGDPVTGYVIYYQPKGGPVISDRVSGGETDTHSLDGLQRGVTYYISIVALSPHLPSPLVGPITVIANPPPLHYPHNYTIVAAITSSAANISVTNTATSATTTSPFTTSRALTSSVTALTTTMAGRETTTTTYITECSTNSQVPITTTTVITMVFTGTGITPTTTPTSDMVIASPVTQMSTFAKDMEARTKTITLTTTVTSTPVSEMCACKNVDKESFTSTSVSEMCKDGYKEPPFTKSTAVIAGGVGGGIILCQILVCLPIAIFCICNRSAYSKKVETHSNTAYGMVPARRREEPVYDVINQPLSQSAVKLPLSPNVAIASTAI</sequence>
<dbReference type="CDD" id="cd00096">
    <property type="entry name" value="Ig"/>
    <property type="match status" value="1"/>
</dbReference>
<dbReference type="SUPFAM" id="SSF49265">
    <property type="entry name" value="Fibronectin type III"/>
    <property type="match status" value="1"/>
</dbReference>
<protein>
    <submittedName>
        <fullName evidence="4">Uncharacterized protein</fullName>
    </submittedName>
</protein>
<dbReference type="Proteomes" id="UP001174909">
    <property type="component" value="Unassembled WGS sequence"/>
</dbReference>
<dbReference type="InterPro" id="IPR036116">
    <property type="entry name" value="FN3_sf"/>
</dbReference>
<dbReference type="InterPro" id="IPR013783">
    <property type="entry name" value="Ig-like_fold"/>
</dbReference>
<feature type="domain" description="Ig-like" evidence="2">
    <location>
        <begin position="106"/>
        <end position="207"/>
    </location>
</feature>
<keyword evidence="1" id="KW-1133">Transmembrane helix</keyword>
<reference evidence="4" key="1">
    <citation type="submission" date="2023-03" db="EMBL/GenBank/DDBJ databases">
        <authorList>
            <person name="Steffen K."/>
            <person name="Cardenas P."/>
        </authorList>
    </citation>
    <scope>NUCLEOTIDE SEQUENCE</scope>
</reference>
<organism evidence="4 5">
    <name type="scientific">Geodia barretti</name>
    <name type="common">Barrett's horny sponge</name>
    <dbReference type="NCBI Taxonomy" id="519541"/>
    <lineage>
        <taxon>Eukaryota</taxon>
        <taxon>Metazoa</taxon>
        <taxon>Porifera</taxon>
        <taxon>Demospongiae</taxon>
        <taxon>Heteroscleromorpha</taxon>
        <taxon>Tetractinellida</taxon>
        <taxon>Astrophorina</taxon>
        <taxon>Geodiidae</taxon>
        <taxon>Geodia</taxon>
    </lineage>
</organism>
<keyword evidence="1" id="KW-0472">Membrane</keyword>
<dbReference type="InterPro" id="IPR036179">
    <property type="entry name" value="Ig-like_dom_sf"/>
</dbReference>
<evidence type="ECO:0000259" key="2">
    <source>
        <dbReference type="PROSITE" id="PS50835"/>
    </source>
</evidence>
<proteinExistence type="predicted"/>
<keyword evidence="5" id="KW-1185">Reference proteome</keyword>
<feature type="domain" description="Fibronectin type-III" evidence="3">
    <location>
        <begin position="220"/>
        <end position="313"/>
    </location>
</feature>
<dbReference type="InterPro" id="IPR003961">
    <property type="entry name" value="FN3_dom"/>
</dbReference>
<dbReference type="SMART" id="SM00060">
    <property type="entry name" value="FN3"/>
    <property type="match status" value="1"/>
</dbReference>
<accession>A0AA35WGK3</accession>
<evidence type="ECO:0000256" key="1">
    <source>
        <dbReference type="SAM" id="Phobius"/>
    </source>
</evidence>
<comment type="caution">
    <text evidence="4">The sequence shown here is derived from an EMBL/GenBank/DDBJ whole genome shotgun (WGS) entry which is preliminary data.</text>
</comment>
<dbReference type="Gene3D" id="2.60.40.10">
    <property type="entry name" value="Immunoglobulins"/>
    <property type="match status" value="2"/>
</dbReference>
<evidence type="ECO:0000313" key="4">
    <source>
        <dbReference type="EMBL" id="CAI8019749.1"/>
    </source>
</evidence>
<feature type="transmembrane region" description="Helical" evidence="1">
    <location>
        <begin position="485"/>
        <end position="510"/>
    </location>
</feature>
<dbReference type="CDD" id="cd00063">
    <property type="entry name" value="FN3"/>
    <property type="match status" value="1"/>
</dbReference>
<dbReference type="AlphaFoldDB" id="A0AA35WGK3"/>
<dbReference type="PROSITE" id="PS50853">
    <property type="entry name" value="FN3"/>
    <property type="match status" value="1"/>
</dbReference>
<dbReference type="SUPFAM" id="SSF48726">
    <property type="entry name" value="Immunoglobulin"/>
    <property type="match status" value="1"/>
</dbReference>
<dbReference type="PROSITE" id="PS50835">
    <property type="entry name" value="IG_LIKE"/>
    <property type="match status" value="1"/>
</dbReference>
<dbReference type="Pfam" id="PF00041">
    <property type="entry name" value="fn3"/>
    <property type="match status" value="1"/>
</dbReference>
<dbReference type="EMBL" id="CASHTH010001775">
    <property type="protein sequence ID" value="CAI8019749.1"/>
    <property type="molecule type" value="Genomic_DNA"/>
</dbReference>
<dbReference type="InterPro" id="IPR007110">
    <property type="entry name" value="Ig-like_dom"/>
</dbReference>